<sequence>MKNIKTKRSGDDITVTVPKSFNISSGVSFEPILTPTGIFYKFADKDDFWDFDADILTDLINQGYKGVELVKQFKQSKKSISSAIPKLAEEAKQTAQKTTKREFEREIGL</sequence>
<evidence type="ECO:0000313" key="2">
    <source>
        <dbReference type="Proteomes" id="UP000051581"/>
    </source>
</evidence>
<dbReference type="Proteomes" id="UP000051581">
    <property type="component" value="Unassembled WGS sequence"/>
</dbReference>
<evidence type="ECO:0000313" key="1">
    <source>
        <dbReference type="EMBL" id="KRK88232.1"/>
    </source>
</evidence>
<dbReference type="RefSeq" id="WP_057825310.1">
    <property type="nucleotide sequence ID" value="NZ_AZEA01000011.1"/>
</dbReference>
<dbReference type="AlphaFoldDB" id="A0A0R1KY71"/>
<evidence type="ECO:0008006" key="3">
    <source>
        <dbReference type="Google" id="ProtNLM"/>
    </source>
</evidence>
<name>A0A0R1KY71_9LACO</name>
<proteinExistence type="predicted"/>
<dbReference type="PATRIC" id="fig|1423808.3.peg.537"/>
<protein>
    <recommendedName>
        <fullName evidence="3">Toxin-antitoxin system</fullName>
    </recommendedName>
</protein>
<keyword evidence="2" id="KW-1185">Reference proteome</keyword>
<gene>
    <name evidence="1" type="ORF">FD17_GL000531</name>
</gene>
<dbReference type="EMBL" id="AZEA01000011">
    <property type="protein sequence ID" value="KRK88232.1"/>
    <property type="molecule type" value="Genomic_DNA"/>
</dbReference>
<organism evidence="1 2">
    <name type="scientific">Lentilactobacillus sunkii DSM 19904</name>
    <dbReference type="NCBI Taxonomy" id="1423808"/>
    <lineage>
        <taxon>Bacteria</taxon>
        <taxon>Bacillati</taxon>
        <taxon>Bacillota</taxon>
        <taxon>Bacilli</taxon>
        <taxon>Lactobacillales</taxon>
        <taxon>Lactobacillaceae</taxon>
        <taxon>Lentilactobacillus</taxon>
    </lineage>
</organism>
<reference evidence="1 2" key="1">
    <citation type="journal article" date="2015" name="Genome Announc.">
        <title>Expanding the biotechnology potential of lactobacilli through comparative genomics of 213 strains and associated genera.</title>
        <authorList>
            <person name="Sun Z."/>
            <person name="Harris H.M."/>
            <person name="McCann A."/>
            <person name="Guo C."/>
            <person name="Argimon S."/>
            <person name="Zhang W."/>
            <person name="Yang X."/>
            <person name="Jeffery I.B."/>
            <person name="Cooney J.C."/>
            <person name="Kagawa T.F."/>
            <person name="Liu W."/>
            <person name="Song Y."/>
            <person name="Salvetti E."/>
            <person name="Wrobel A."/>
            <person name="Rasinkangas P."/>
            <person name="Parkhill J."/>
            <person name="Rea M.C."/>
            <person name="O'Sullivan O."/>
            <person name="Ritari J."/>
            <person name="Douillard F.P."/>
            <person name="Paul Ross R."/>
            <person name="Yang R."/>
            <person name="Briner A.E."/>
            <person name="Felis G.E."/>
            <person name="de Vos W.M."/>
            <person name="Barrangou R."/>
            <person name="Klaenhammer T.R."/>
            <person name="Caufield P.W."/>
            <person name="Cui Y."/>
            <person name="Zhang H."/>
            <person name="O'Toole P.W."/>
        </authorList>
    </citation>
    <scope>NUCLEOTIDE SEQUENCE [LARGE SCALE GENOMIC DNA]</scope>
    <source>
        <strain evidence="1 2">DSM 19904</strain>
    </source>
</reference>
<comment type="caution">
    <text evidence="1">The sequence shown here is derived from an EMBL/GenBank/DDBJ whole genome shotgun (WGS) entry which is preliminary data.</text>
</comment>
<dbReference type="OrthoDB" id="71707at2"/>
<accession>A0A0R1KY71</accession>